<keyword evidence="5" id="KW-1185">Reference proteome</keyword>
<evidence type="ECO:0000313" key="4">
    <source>
        <dbReference type="EMBL" id="SUN77257.1"/>
    </source>
</evidence>
<sequence>MSKKILVINASPNRNGNTAHFVQTLLAGRHYETLNLVDYHFGGLGQVFAEDDFEEIYQAMVSADVLVFGSPMYWHTFAGPLKVLLDRIYVHEGTDDLAGKDLFFIIQGTAPSHESIASTDFIISRFAQIYGLNYKGKANYLSEIKALQAKL</sequence>
<evidence type="ECO:0000259" key="3">
    <source>
        <dbReference type="Pfam" id="PF03358"/>
    </source>
</evidence>
<dbReference type="InterPro" id="IPR051796">
    <property type="entry name" value="ISF_SsuE-like"/>
</dbReference>
<evidence type="ECO:0000313" key="5">
    <source>
        <dbReference type="Proteomes" id="UP000254634"/>
    </source>
</evidence>
<dbReference type="Pfam" id="PF03358">
    <property type="entry name" value="FMN_red"/>
    <property type="match status" value="1"/>
</dbReference>
<dbReference type="InterPro" id="IPR005025">
    <property type="entry name" value="FMN_Rdtase-like_dom"/>
</dbReference>
<dbReference type="STRING" id="1123307.GCA_000380065_00831"/>
<dbReference type="RefSeq" id="WP_018371521.1">
    <property type="nucleotide sequence ID" value="NZ_UHFR01000005.1"/>
</dbReference>
<proteinExistence type="predicted"/>
<dbReference type="Gene3D" id="3.40.50.360">
    <property type="match status" value="1"/>
</dbReference>
<keyword evidence="2" id="KW-0288">FMN</keyword>
<reference evidence="4" key="1">
    <citation type="submission" date="2018-06" db="EMBL/GenBank/DDBJ databases">
        <authorList>
            <consortium name="Pathogen Informatics"/>
            <person name="Doyle S."/>
        </authorList>
    </citation>
    <scope>NUCLEOTIDE SEQUENCE [LARGE SCALE GENOMIC DNA]</scope>
    <source>
        <strain evidence="4">NCTC13765</strain>
    </source>
</reference>
<name>A0A380L1Z6_9STRE</name>
<dbReference type="PANTHER" id="PTHR43278:SF4">
    <property type="entry name" value="NAD(P)H-DEPENDENT FMN-CONTAINING OXIDOREDUCTASE YWQN-RELATED"/>
    <property type="match status" value="1"/>
</dbReference>
<protein>
    <submittedName>
        <fullName evidence="4">NAD(P)H dehydrogenase (Quinone)</fullName>
        <ecNumber evidence="4">1.-.-.-</ecNumber>
        <ecNumber evidence="4">1.6.5.2</ecNumber>
    </submittedName>
</protein>
<dbReference type="SUPFAM" id="SSF52218">
    <property type="entry name" value="Flavoproteins"/>
    <property type="match status" value="1"/>
</dbReference>
<dbReference type="OrthoDB" id="9805976at2"/>
<gene>
    <name evidence="4" type="primary">ywqN</name>
    <name evidence="4" type="ORF">NCTC13765_01774</name>
</gene>
<dbReference type="EMBL" id="UHFR01000005">
    <property type="protein sequence ID" value="SUN77257.1"/>
    <property type="molecule type" value="Genomic_DNA"/>
</dbReference>
<dbReference type="AlphaFoldDB" id="A0A380L1Z6"/>
<keyword evidence="1" id="KW-0285">Flavoprotein</keyword>
<dbReference type="EC" id="1.-.-.-" evidence="4"/>
<feature type="domain" description="NADPH-dependent FMN reductase-like" evidence="3">
    <location>
        <begin position="4"/>
        <end position="110"/>
    </location>
</feature>
<keyword evidence="4" id="KW-0560">Oxidoreductase</keyword>
<dbReference type="InterPro" id="IPR029039">
    <property type="entry name" value="Flavoprotein-like_sf"/>
</dbReference>
<dbReference type="EC" id="1.6.5.2" evidence="4"/>
<organism evidence="4 5">
    <name type="scientific">Streptococcus massiliensis</name>
    <dbReference type="NCBI Taxonomy" id="313439"/>
    <lineage>
        <taxon>Bacteria</taxon>
        <taxon>Bacillati</taxon>
        <taxon>Bacillota</taxon>
        <taxon>Bacilli</taxon>
        <taxon>Lactobacillales</taxon>
        <taxon>Streptococcaceae</taxon>
        <taxon>Streptococcus</taxon>
    </lineage>
</organism>
<evidence type="ECO:0000256" key="2">
    <source>
        <dbReference type="ARBA" id="ARBA00022643"/>
    </source>
</evidence>
<dbReference type="Proteomes" id="UP000254634">
    <property type="component" value="Unassembled WGS sequence"/>
</dbReference>
<dbReference type="PANTHER" id="PTHR43278">
    <property type="entry name" value="NAD(P)H-DEPENDENT FMN-CONTAINING OXIDOREDUCTASE YWQN-RELATED"/>
    <property type="match status" value="1"/>
</dbReference>
<evidence type="ECO:0000256" key="1">
    <source>
        <dbReference type="ARBA" id="ARBA00022630"/>
    </source>
</evidence>
<accession>A0A380L1Z6</accession>
<dbReference type="GO" id="GO:0003955">
    <property type="term" value="F:NAD(P)H dehydrogenase (quinone) activity"/>
    <property type="evidence" value="ECO:0007669"/>
    <property type="project" value="UniProtKB-EC"/>
</dbReference>